<keyword evidence="5" id="KW-1185">Reference proteome</keyword>
<dbReference type="InterPro" id="IPR023614">
    <property type="entry name" value="Porin_dom_sf"/>
</dbReference>
<evidence type="ECO:0000259" key="3">
    <source>
        <dbReference type="Pfam" id="PF13505"/>
    </source>
</evidence>
<dbReference type="Pfam" id="PF13505">
    <property type="entry name" value="OMP_b-brl"/>
    <property type="match status" value="1"/>
</dbReference>
<name>A0A8J2ZK47_9RHOB</name>
<feature type="chain" id="PRO_5035295508" description="Outer membrane protein beta-barrel domain-containing protein" evidence="2">
    <location>
        <begin position="19"/>
        <end position="198"/>
    </location>
</feature>
<proteinExistence type="predicted"/>
<dbReference type="InterPro" id="IPR011250">
    <property type="entry name" value="OMP/PagP_B-barrel"/>
</dbReference>
<gene>
    <name evidence="4" type="ORF">GCM10011415_23220</name>
</gene>
<dbReference type="SUPFAM" id="SSF56925">
    <property type="entry name" value="OMPA-like"/>
    <property type="match status" value="1"/>
</dbReference>
<dbReference type="EMBL" id="BMJV01000004">
    <property type="protein sequence ID" value="GGG74158.1"/>
    <property type="molecule type" value="Genomic_DNA"/>
</dbReference>
<sequence length="198" mass="20555">MTLKPLILVPFLATPALAGSIDTAPPQVAPTAPAPVVMTPDTDWTGASLGATLGYGWADADGDAEESDEGAVYGVRGYYDHDFGNYVLGGGIEYDATDIDLGDAGDLDGIARVGGRVGYDLGKTMVYGTGGYAHATTDGGSLDAGSSDGYYVGAGVETYVSDNVTLNGEVKYNEFNNFDNDDLEVNATTTTVGMNYRF</sequence>
<evidence type="ECO:0000256" key="1">
    <source>
        <dbReference type="ARBA" id="ARBA00022729"/>
    </source>
</evidence>
<dbReference type="RefSeq" id="WP_188790386.1">
    <property type="nucleotide sequence ID" value="NZ_BMJV01000004.1"/>
</dbReference>
<feature type="signal peptide" evidence="2">
    <location>
        <begin position="1"/>
        <end position="18"/>
    </location>
</feature>
<reference evidence="4" key="2">
    <citation type="submission" date="2020-09" db="EMBL/GenBank/DDBJ databases">
        <authorList>
            <person name="Sun Q."/>
            <person name="Zhou Y."/>
        </authorList>
    </citation>
    <scope>NUCLEOTIDE SEQUENCE</scope>
    <source>
        <strain evidence="4">CGMCC 1.15762</strain>
    </source>
</reference>
<accession>A0A8J2ZK47</accession>
<evidence type="ECO:0000256" key="2">
    <source>
        <dbReference type="SAM" id="SignalP"/>
    </source>
</evidence>
<dbReference type="Proteomes" id="UP000617145">
    <property type="component" value="Unassembled WGS sequence"/>
</dbReference>
<dbReference type="AlphaFoldDB" id="A0A8J2ZK47"/>
<evidence type="ECO:0000313" key="4">
    <source>
        <dbReference type="EMBL" id="GGG74158.1"/>
    </source>
</evidence>
<organism evidence="4 5">
    <name type="scientific">Salipiger pallidus</name>
    <dbReference type="NCBI Taxonomy" id="1775170"/>
    <lineage>
        <taxon>Bacteria</taxon>
        <taxon>Pseudomonadati</taxon>
        <taxon>Pseudomonadota</taxon>
        <taxon>Alphaproteobacteria</taxon>
        <taxon>Rhodobacterales</taxon>
        <taxon>Roseobacteraceae</taxon>
        <taxon>Salipiger</taxon>
    </lineage>
</organism>
<feature type="domain" description="Outer membrane protein beta-barrel" evidence="3">
    <location>
        <begin position="41"/>
        <end position="198"/>
    </location>
</feature>
<evidence type="ECO:0000313" key="5">
    <source>
        <dbReference type="Proteomes" id="UP000617145"/>
    </source>
</evidence>
<keyword evidence="1 2" id="KW-0732">Signal</keyword>
<dbReference type="InterPro" id="IPR027385">
    <property type="entry name" value="Beta-barrel_OMP"/>
</dbReference>
<reference evidence="4" key="1">
    <citation type="journal article" date="2014" name="Int. J. Syst. Evol. Microbiol.">
        <title>Complete genome sequence of Corynebacterium casei LMG S-19264T (=DSM 44701T), isolated from a smear-ripened cheese.</title>
        <authorList>
            <consortium name="US DOE Joint Genome Institute (JGI-PGF)"/>
            <person name="Walter F."/>
            <person name="Albersmeier A."/>
            <person name="Kalinowski J."/>
            <person name="Ruckert C."/>
        </authorList>
    </citation>
    <scope>NUCLEOTIDE SEQUENCE</scope>
    <source>
        <strain evidence="4">CGMCC 1.15762</strain>
    </source>
</reference>
<comment type="caution">
    <text evidence="4">The sequence shown here is derived from an EMBL/GenBank/DDBJ whole genome shotgun (WGS) entry which is preliminary data.</text>
</comment>
<dbReference type="Gene3D" id="2.40.160.10">
    <property type="entry name" value="Porin"/>
    <property type="match status" value="1"/>
</dbReference>
<protein>
    <recommendedName>
        <fullName evidence="3">Outer membrane protein beta-barrel domain-containing protein</fullName>
    </recommendedName>
</protein>